<organism evidence="2 3">
    <name type="scientific">Sphaerisporangium album</name>
    <dbReference type="NCBI Taxonomy" id="509200"/>
    <lineage>
        <taxon>Bacteria</taxon>
        <taxon>Bacillati</taxon>
        <taxon>Actinomycetota</taxon>
        <taxon>Actinomycetes</taxon>
        <taxon>Streptosporangiales</taxon>
        <taxon>Streptosporangiaceae</taxon>
        <taxon>Sphaerisporangium</taxon>
    </lineage>
</organism>
<dbReference type="RefSeq" id="WP_114031546.1">
    <property type="nucleotide sequence ID" value="NZ_QOIL01000016.1"/>
</dbReference>
<gene>
    <name evidence="2" type="ORF">DQ384_26165</name>
</gene>
<accession>A0A367FBY4</accession>
<comment type="caution">
    <text evidence="2">The sequence shown here is derived from an EMBL/GenBank/DDBJ whole genome shotgun (WGS) entry which is preliminary data.</text>
</comment>
<evidence type="ECO:0000313" key="2">
    <source>
        <dbReference type="EMBL" id="RCG27207.1"/>
    </source>
</evidence>
<feature type="region of interest" description="Disordered" evidence="1">
    <location>
        <begin position="1"/>
        <end position="20"/>
    </location>
</feature>
<protein>
    <submittedName>
        <fullName evidence="2">Uncharacterized protein</fullName>
    </submittedName>
</protein>
<dbReference type="Proteomes" id="UP000253094">
    <property type="component" value="Unassembled WGS sequence"/>
</dbReference>
<keyword evidence="3" id="KW-1185">Reference proteome</keyword>
<evidence type="ECO:0000313" key="3">
    <source>
        <dbReference type="Proteomes" id="UP000253094"/>
    </source>
</evidence>
<dbReference type="AlphaFoldDB" id="A0A367FBY4"/>
<proteinExistence type="predicted"/>
<reference evidence="2 3" key="1">
    <citation type="submission" date="2018-06" db="EMBL/GenBank/DDBJ databases">
        <title>Sphaerisporangium craniellae sp. nov., isolated from a marine sponge in the South China Sea.</title>
        <authorList>
            <person name="Li L."/>
        </authorList>
    </citation>
    <scope>NUCLEOTIDE SEQUENCE [LARGE SCALE GENOMIC DNA]</scope>
    <source>
        <strain evidence="2 3">CCTCC AA 208026</strain>
    </source>
</reference>
<dbReference type="EMBL" id="QOIL01000016">
    <property type="protein sequence ID" value="RCG27207.1"/>
    <property type="molecule type" value="Genomic_DNA"/>
</dbReference>
<name>A0A367FBY4_9ACTN</name>
<dbReference type="OrthoDB" id="3482161at2"/>
<evidence type="ECO:0000256" key="1">
    <source>
        <dbReference type="SAM" id="MobiDB-lite"/>
    </source>
</evidence>
<feature type="compositionally biased region" description="Polar residues" evidence="1">
    <location>
        <begin position="1"/>
        <end position="14"/>
    </location>
</feature>
<sequence length="213" mass="23175">MTDQPPGTTTTSPAAQRDRACRRWDGDDYCGATDDVRLYINGHRCPRHTPAAIAGKPEATGQYCAPGRHYCVATGTPCPSWTGPEDEEAVDPGAQTETVLALFDAPEPTPPAPQESDTVRRTRRQAEMLAAGIHPLSALLSVQLRLHPEAAPHDDRTAPGRRCGTCQSRYLNHRNFPKCRLRATSSEASDCRAWWPACVDHQPAPASDREGAP</sequence>